<evidence type="ECO:0000313" key="2">
    <source>
        <dbReference type="Proteomes" id="UP000316759"/>
    </source>
</evidence>
<sequence length="148" mass="16808">MDPVDAKTVANIMHKWSIALIDKFRRFECATYALDALYVRSGVVLSSSYEDVDLPLSVNEVGAQSRVIQYDVLLGLEHRLGLVESKCYGLVENGVTEYMLVNAEYKLIRVPCEPYRLDQMGQSIDQLMSEHFCQPQLVDSFENFIPVP</sequence>
<name>A0A504Z6V6_FASGI</name>
<protein>
    <submittedName>
        <fullName evidence="1">Uncharacterized protein</fullName>
    </submittedName>
</protein>
<comment type="caution">
    <text evidence="1">The sequence shown here is derived from an EMBL/GenBank/DDBJ whole genome shotgun (WGS) entry which is preliminary data.</text>
</comment>
<organism evidence="1 2">
    <name type="scientific">Fasciola gigantica</name>
    <name type="common">Giant liver fluke</name>
    <dbReference type="NCBI Taxonomy" id="46835"/>
    <lineage>
        <taxon>Eukaryota</taxon>
        <taxon>Metazoa</taxon>
        <taxon>Spiralia</taxon>
        <taxon>Lophotrochozoa</taxon>
        <taxon>Platyhelminthes</taxon>
        <taxon>Trematoda</taxon>
        <taxon>Digenea</taxon>
        <taxon>Plagiorchiida</taxon>
        <taxon>Echinostomata</taxon>
        <taxon>Echinostomatoidea</taxon>
        <taxon>Fasciolidae</taxon>
        <taxon>Fasciola</taxon>
    </lineage>
</organism>
<evidence type="ECO:0000313" key="1">
    <source>
        <dbReference type="EMBL" id="TPP65588.1"/>
    </source>
</evidence>
<proteinExistence type="predicted"/>
<dbReference type="AlphaFoldDB" id="A0A504Z6V6"/>
<dbReference type="Proteomes" id="UP000316759">
    <property type="component" value="Unassembled WGS sequence"/>
</dbReference>
<dbReference type="EMBL" id="SUNJ01002961">
    <property type="protein sequence ID" value="TPP65588.1"/>
    <property type="molecule type" value="Genomic_DNA"/>
</dbReference>
<reference evidence="1 2" key="1">
    <citation type="submission" date="2019-04" db="EMBL/GenBank/DDBJ databases">
        <title>Annotation for the trematode Fasciola gigantica.</title>
        <authorList>
            <person name="Choi Y.-J."/>
        </authorList>
    </citation>
    <scope>NUCLEOTIDE SEQUENCE [LARGE SCALE GENOMIC DNA]</scope>
    <source>
        <strain evidence="1">Uganda_cow_1</strain>
    </source>
</reference>
<accession>A0A504Z6V6</accession>
<gene>
    <name evidence="1" type="ORF">FGIG_03958</name>
</gene>
<keyword evidence="2" id="KW-1185">Reference proteome</keyword>